<dbReference type="AlphaFoldDB" id="A0AAU7E641"/>
<gene>
    <name evidence="1" type="ORF">AAH949_07625</name>
</gene>
<protein>
    <submittedName>
        <fullName evidence="1">Uncharacterized protein</fullName>
    </submittedName>
</protein>
<organism evidence="1">
    <name type="scientific">Campylobacter sp. CCS1377</name>
    <dbReference type="NCBI Taxonomy" id="3158229"/>
    <lineage>
        <taxon>Bacteria</taxon>
        <taxon>Pseudomonadati</taxon>
        <taxon>Campylobacterota</taxon>
        <taxon>Epsilonproteobacteria</taxon>
        <taxon>Campylobacterales</taxon>
        <taxon>Campylobacteraceae</taxon>
        <taxon>Campylobacter</taxon>
    </lineage>
</organism>
<evidence type="ECO:0000313" key="1">
    <source>
        <dbReference type="EMBL" id="XBJ28946.1"/>
    </source>
</evidence>
<reference evidence="1" key="1">
    <citation type="submission" date="2024-05" db="EMBL/GenBank/DDBJ databases">
        <title>Campylobacter coli isolated from environmental waters in Slovenia.</title>
        <authorList>
            <person name="Zautner A.E."/>
            <person name="Bunk B."/>
            <person name="Riedel T."/>
            <person name="Sproeer C."/>
        </authorList>
    </citation>
    <scope>NUCLEOTIDE SEQUENCE</scope>
    <source>
        <strain evidence="1">CCS1377</strain>
    </source>
</reference>
<proteinExistence type="predicted"/>
<dbReference type="EMBL" id="CP155620">
    <property type="protein sequence ID" value="XBJ28946.1"/>
    <property type="molecule type" value="Genomic_DNA"/>
</dbReference>
<name>A0AAU7E641_9BACT</name>
<dbReference type="RefSeq" id="WP_348518394.1">
    <property type="nucleotide sequence ID" value="NZ_CP155620.1"/>
</dbReference>
<accession>A0AAU7E641</accession>
<sequence>MSIEEFKQKWLELQAKHDARFGEIAEQNRKDIGQIQTVQEQYNTQKEQETKTFKSIQAESKSKTYKDEVKTNFWENFLKVQ</sequence>